<evidence type="ECO:0000313" key="3">
    <source>
        <dbReference type="Proteomes" id="UP000479132"/>
    </source>
</evidence>
<keyword evidence="1" id="KW-1133">Transmembrane helix</keyword>
<comment type="caution">
    <text evidence="2">The sequence shown here is derived from an EMBL/GenBank/DDBJ whole genome shotgun (WGS) entry which is preliminary data.</text>
</comment>
<reference evidence="2 3" key="1">
    <citation type="submission" date="2020-02" db="EMBL/GenBank/DDBJ databases">
        <title>Aliifodinibius halophilus 2W32, complete genome.</title>
        <authorList>
            <person name="Li Y."/>
            <person name="Wu S."/>
        </authorList>
    </citation>
    <scope>NUCLEOTIDE SEQUENCE [LARGE SCALE GENOMIC DNA]</scope>
    <source>
        <strain evidence="2 3">2W32</strain>
    </source>
</reference>
<evidence type="ECO:0000256" key="1">
    <source>
        <dbReference type="SAM" id="Phobius"/>
    </source>
</evidence>
<evidence type="ECO:0008006" key="4">
    <source>
        <dbReference type="Google" id="ProtNLM"/>
    </source>
</evidence>
<dbReference type="EMBL" id="JAALLS010000020">
    <property type="protein sequence ID" value="NGP89513.1"/>
    <property type="molecule type" value="Genomic_DNA"/>
</dbReference>
<protein>
    <recommendedName>
        <fullName evidence="4">YcxB family protein</fullName>
    </recommendedName>
</protein>
<feature type="transmembrane region" description="Helical" evidence="1">
    <location>
        <begin position="46"/>
        <end position="65"/>
    </location>
</feature>
<dbReference type="AlphaFoldDB" id="A0A6M1TAR3"/>
<keyword evidence="1" id="KW-0812">Transmembrane</keyword>
<name>A0A6M1TAR3_9BACT</name>
<gene>
    <name evidence="2" type="ORF">G3569_14235</name>
</gene>
<dbReference type="Proteomes" id="UP000479132">
    <property type="component" value="Unassembled WGS sequence"/>
</dbReference>
<feature type="transmembrane region" description="Helical" evidence="1">
    <location>
        <begin position="21"/>
        <end position="40"/>
    </location>
</feature>
<proteinExistence type="predicted"/>
<accession>A0A6M1TAR3</accession>
<dbReference type="RefSeq" id="WP_165270324.1">
    <property type="nucleotide sequence ID" value="NZ_JAALLS010000020.1"/>
</dbReference>
<keyword evidence="1" id="KW-0472">Membrane</keyword>
<keyword evidence="3" id="KW-1185">Reference proteome</keyword>
<sequence length="153" mass="17608">MMEPFELTVDTETIYVKIIRFLGTFLMGFFIGSIIMKYQYDNSVDWMNVLIGVGGSATFAFFPGLGRKPKLQISPEGIFLKNYSNYSSPLFGKKKYTWDTITAVNLKKNKIQLTNSIGSTEKIKLPLHTKEQVDNLRNYLKKITQNKDIVYQE</sequence>
<organism evidence="2 3">
    <name type="scientific">Fodinibius halophilus</name>
    <dbReference type="NCBI Taxonomy" id="1736908"/>
    <lineage>
        <taxon>Bacteria</taxon>
        <taxon>Pseudomonadati</taxon>
        <taxon>Balneolota</taxon>
        <taxon>Balneolia</taxon>
        <taxon>Balneolales</taxon>
        <taxon>Balneolaceae</taxon>
        <taxon>Fodinibius</taxon>
    </lineage>
</organism>
<evidence type="ECO:0000313" key="2">
    <source>
        <dbReference type="EMBL" id="NGP89513.1"/>
    </source>
</evidence>